<evidence type="ECO:0000259" key="5">
    <source>
        <dbReference type="PROSITE" id="PS50853"/>
    </source>
</evidence>
<dbReference type="Gene3D" id="2.130.10.30">
    <property type="entry name" value="Regulator of chromosome condensation 1/beta-lactamase-inhibitor protein II"/>
    <property type="match status" value="2"/>
</dbReference>
<feature type="transmembrane region" description="Helical" evidence="4">
    <location>
        <begin position="12"/>
        <end position="29"/>
    </location>
</feature>
<dbReference type="SMART" id="SM00060">
    <property type="entry name" value="FN3"/>
    <property type="match status" value="4"/>
</dbReference>
<feature type="compositionally biased region" description="Low complexity" evidence="3">
    <location>
        <begin position="1217"/>
        <end position="1243"/>
    </location>
</feature>
<sequence length="1657" mass="169524">MKQLCCQNVTRIWISFILIVGLLTFGWQAQNAQAAAAVTFKSVVGGGSFTLALQTDGTVWSLGYNAQGQLGDGTTTDRNYIKAVPGLTNVKSIAAGGGHAVALKNDGTVWTWGLNDKGQLGNGTQTNSSVPVKVNSLSSITEIVAGDYHTLALKSDGTVWAWGKNDFGQLGNNTTISDTSPTQQSTPVQVSGLTNVKSIAAGRSFSLALKTEGSVWGWGSNFFYPLGGTSYNHTTPVLIAGLPINVTAISGHNMSHHSLALTANGEVWAWGYNSYGQLGDGVASAYDNNRKDNMPKKVKDSAGSGTLSSITAIESGMSTSYALDSNGAVWAWGSNNAGAMGAGNYSYMSSKPNKIFGNTLPSDITAIGAATSGGMAITSDGKLWGWGMITQQNPPQYTPGPIKGEPQKTVEATASSSAPVAGDGVNITLTVKDGLGNTDTTFTGAKNVTVSGVTAAPNASYGSFNGTTLTSGSQTVSVSFSNGVATAALKLNHASTQSVVFSVATVDTPAASALSMTPVAAAAASLTVTTQPVPGTVSAQAFATQPKVTLKDAYGNVCATGTSATATVTASAKAGTGSWTIGGTTSRTAVAGVVTFTDLTSTHDSDGNGSILFTAGTLTVTSSQFTIPNPPVKTLTAVTTDNDVDHDIVITFDADADFEAAVTGVKFGGTALVRNTDYTIGSGTITLKPSGGNTALRTPKTALVEVAATGYGNSKVSQTITAGKATHLNVTTQPVPGTVSGQAFATQPVIKLVDQYGNTASNGPSASDAVTASAKAGTGSWTLGGTATATAVNGIVSFTDLTLALVSYGNGQMVFGSGTLQTESSVFAIPPDIPTVPVIVTVRGGDSHAVVRWNSVPEATGYQVYWSTVSGVRTGLPAIVAGTENSYEISGLTNGTTYYVSVAATNVAGVSASSPEASVTPQVAPPGVPVIQSVTAGDARVKLTWGRVEGATGYNVYISTASGSYSAPVATVSASVYTEYSYEASALVNGTTYYFVVQATNPGGDSGNSSEVTATPQVPAPGAPSDLRATAGFETIRLEWSGMLGAAGYKVYKGTVSGQYESEIATVAGAVYGTVTGNVYGYDVTGLTDRTRYYFVVRAMNPGGMSGNSNEANASALTVPGAPTDVTATAGNGQATVSFNPPVNNGGSALTRFVVTSAPGGITASGVETSILVTGLSNGTAYTFTVRAENEFGIGPASQASAPVTPKAPEESGGPGPVDTGSGDPSPSSPSSPGGAPAPTPASGVEIWINGKVETAGTAVSSKLGDKSVTTVIVDEKKLNDKLQNEGSAPVVTIPLPASDIAIGQLNGQIVKAMEGKEGVFKVQTDSATYVLPALQIRMDSLSEQLGTGIALKDITVQIVISKASESVSHSLEKAAKDGNYSVVAEPLDFTVKASYGDKTVEIHTFDAYVERTVALAPNTDPNKITTGVVVEPNGAVRHVPTQVVRQGETYHARIRSLTNSSYAVIWNPVTFRDTAGHWAEEVIQDMGSRMVVGGTGDSRFDPDRNMTRAEFAAIVVRALGLAPETNSRTFADIGPAVWYRGYVAAAYAHGIVTGYDDNRYGPDETITREQAVTMLSRAMMLTGLKTGVAANSAGSLLAGYEDGGSVSDYAKLPMALVVQAGIVSGRSETLLAPQASVTRAEVAVIVCRLLQASDLI</sequence>
<dbReference type="Proteomes" id="UP001589619">
    <property type="component" value="Unassembled WGS sequence"/>
</dbReference>
<feature type="domain" description="SLH" evidence="6">
    <location>
        <begin position="1527"/>
        <end position="1590"/>
    </location>
</feature>
<feature type="region of interest" description="Disordered" evidence="3">
    <location>
        <begin position="1005"/>
        <end position="1025"/>
    </location>
</feature>
<dbReference type="PANTHER" id="PTHR45982">
    <property type="entry name" value="REGULATOR OF CHROMOSOME CONDENSATION"/>
    <property type="match status" value="1"/>
</dbReference>
<dbReference type="InterPro" id="IPR036116">
    <property type="entry name" value="FN3_sf"/>
</dbReference>
<dbReference type="PRINTS" id="PR00633">
    <property type="entry name" value="RCCNDNSATION"/>
</dbReference>
<keyword evidence="4" id="KW-0812">Transmembrane</keyword>
<dbReference type="InterPro" id="IPR051553">
    <property type="entry name" value="Ran_GTPase-activating"/>
</dbReference>
<dbReference type="InterPro" id="IPR001119">
    <property type="entry name" value="SLH_dom"/>
</dbReference>
<feature type="domain" description="SLH" evidence="6">
    <location>
        <begin position="1598"/>
        <end position="1657"/>
    </location>
</feature>
<keyword evidence="2" id="KW-0677">Repeat</keyword>
<name>A0ABV5VPR5_9BACL</name>
<reference evidence="7 8" key="1">
    <citation type="submission" date="2024-09" db="EMBL/GenBank/DDBJ databases">
        <authorList>
            <person name="Sun Q."/>
            <person name="Mori K."/>
        </authorList>
    </citation>
    <scope>NUCLEOTIDE SEQUENCE [LARGE SCALE GENOMIC DNA]</scope>
    <source>
        <strain evidence="7 8">JCM 12520</strain>
    </source>
</reference>
<feature type="region of interest" description="Disordered" evidence="3">
    <location>
        <begin position="1196"/>
        <end position="1243"/>
    </location>
</feature>
<keyword evidence="4" id="KW-0472">Membrane</keyword>
<gene>
    <name evidence="7" type="ORF">ACFFNY_01665</name>
</gene>
<keyword evidence="4" id="KW-1133">Transmembrane helix</keyword>
<keyword evidence="1" id="KW-0344">Guanine-nucleotide releasing factor</keyword>
<dbReference type="Pfam" id="PF07550">
    <property type="entry name" value="Shr-like_HID"/>
    <property type="match status" value="1"/>
</dbReference>
<dbReference type="PROSITE" id="PS51272">
    <property type="entry name" value="SLH"/>
    <property type="match status" value="3"/>
</dbReference>
<dbReference type="SUPFAM" id="SSF49265">
    <property type="entry name" value="Fibronectin type III"/>
    <property type="match status" value="3"/>
</dbReference>
<dbReference type="RefSeq" id="WP_344916957.1">
    <property type="nucleotide sequence ID" value="NZ_BAAAYO010000021.1"/>
</dbReference>
<dbReference type="InterPro" id="IPR000408">
    <property type="entry name" value="Reg_chr_condens"/>
</dbReference>
<dbReference type="PROSITE" id="PS50012">
    <property type="entry name" value="RCC1_3"/>
    <property type="match status" value="6"/>
</dbReference>
<evidence type="ECO:0000313" key="7">
    <source>
        <dbReference type="EMBL" id="MFB9750267.1"/>
    </source>
</evidence>
<dbReference type="InterPro" id="IPR003961">
    <property type="entry name" value="FN3_dom"/>
</dbReference>
<evidence type="ECO:0000256" key="4">
    <source>
        <dbReference type="SAM" id="Phobius"/>
    </source>
</evidence>
<dbReference type="Gene3D" id="2.60.40.10">
    <property type="entry name" value="Immunoglobulins"/>
    <property type="match status" value="4"/>
</dbReference>
<evidence type="ECO:0000313" key="8">
    <source>
        <dbReference type="Proteomes" id="UP001589619"/>
    </source>
</evidence>
<dbReference type="SUPFAM" id="SSF50985">
    <property type="entry name" value="RCC1/BLIP-II"/>
    <property type="match status" value="2"/>
</dbReference>
<keyword evidence="8" id="KW-1185">Reference proteome</keyword>
<dbReference type="CDD" id="cd00063">
    <property type="entry name" value="FN3"/>
    <property type="match status" value="4"/>
</dbReference>
<evidence type="ECO:0000259" key="6">
    <source>
        <dbReference type="PROSITE" id="PS51272"/>
    </source>
</evidence>
<dbReference type="PROSITE" id="PS00626">
    <property type="entry name" value="RCC1_2"/>
    <property type="match status" value="1"/>
</dbReference>
<evidence type="ECO:0000256" key="2">
    <source>
        <dbReference type="ARBA" id="ARBA00022737"/>
    </source>
</evidence>
<protein>
    <submittedName>
        <fullName evidence="7">Fibronectin type III domain-containing protein</fullName>
    </submittedName>
</protein>
<organism evidence="7 8">
    <name type="scientific">Paenibacillus hodogayensis</name>
    <dbReference type="NCBI Taxonomy" id="279208"/>
    <lineage>
        <taxon>Bacteria</taxon>
        <taxon>Bacillati</taxon>
        <taxon>Bacillota</taxon>
        <taxon>Bacilli</taxon>
        <taxon>Bacillales</taxon>
        <taxon>Paenibacillaceae</taxon>
        <taxon>Paenibacillus</taxon>
    </lineage>
</organism>
<dbReference type="EMBL" id="JBHMAG010000002">
    <property type="protein sequence ID" value="MFB9750267.1"/>
    <property type="molecule type" value="Genomic_DNA"/>
</dbReference>
<dbReference type="InterPro" id="IPR011432">
    <property type="entry name" value="Shr-like_HID"/>
</dbReference>
<dbReference type="Pfam" id="PF00041">
    <property type="entry name" value="fn3"/>
    <property type="match status" value="2"/>
</dbReference>
<dbReference type="Pfam" id="PF00395">
    <property type="entry name" value="SLH"/>
    <property type="match status" value="3"/>
</dbReference>
<dbReference type="PROSITE" id="PS50853">
    <property type="entry name" value="FN3"/>
    <property type="match status" value="3"/>
</dbReference>
<feature type="domain" description="SLH" evidence="6">
    <location>
        <begin position="1467"/>
        <end position="1526"/>
    </location>
</feature>
<dbReference type="InterPro" id="IPR058923">
    <property type="entry name" value="RCC1-like_dom"/>
</dbReference>
<proteinExistence type="predicted"/>
<dbReference type="InterPro" id="IPR013783">
    <property type="entry name" value="Ig-like_fold"/>
</dbReference>
<dbReference type="PANTHER" id="PTHR45982:SF1">
    <property type="entry name" value="REGULATOR OF CHROMOSOME CONDENSATION"/>
    <property type="match status" value="1"/>
</dbReference>
<feature type="compositionally biased region" description="Polar residues" evidence="3">
    <location>
        <begin position="1005"/>
        <end position="1016"/>
    </location>
</feature>
<evidence type="ECO:0000256" key="3">
    <source>
        <dbReference type="SAM" id="MobiDB-lite"/>
    </source>
</evidence>
<feature type="domain" description="Fibronectin type-III" evidence="5">
    <location>
        <begin position="1119"/>
        <end position="1211"/>
    </location>
</feature>
<evidence type="ECO:0000256" key="1">
    <source>
        <dbReference type="ARBA" id="ARBA00022658"/>
    </source>
</evidence>
<dbReference type="InterPro" id="IPR009091">
    <property type="entry name" value="RCC1/BLIP-II"/>
</dbReference>
<accession>A0ABV5VPR5</accession>
<feature type="domain" description="Fibronectin type-III" evidence="5">
    <location>
        <begin position="834"/>
        <end position="926"/>
    </location>
</feature>
<dbReference type="Pfam" id="PF25390">
    <property type="entry name" value="WD40_RLD"/>
    <property type="match status" value="1"/>
</dbReference>
<feature type="domain" description="Fibronectin type-III" evidence="5">
    <location>
        <begin position="928"/>
        <end position="1021"/>
    </location>
</feature>
<comment type="caution">
    <text evidence="7">The sequence shown here is derived from an EMBL/GenBank/DDBJ whole genome shotgun (WGS) entry which is preliminary data.</text>
</comment>